<sequence length="748" mass="83380">MPPRLLRPKDEPGASEDNELMSDLKTSRRKAVSTACIPCRKRKSKAGLLRSIKHSASIDSYANSATVASPRARPVRHDHRRKGALKRDIQSLQQQNDALDVIVASLRSLPENESISLLHNLRSNANPDVIAAALRNNVKLPPSFAPETLEADITHQISQPSGGSSSDQKLLERSRQSSGDDSDLASPTETPATWFQRPQEPEFIDHLLNHYFCWVHPFHHLFSRDHFLHDMCRGRTDFCSAMLVNALLAFACHYSDRSLARGDPSDSTTSGDHFFAEAKHLLGISEKPSLTTVQALGIMSLRETSHGRDSSGYQYAGMCVRMALELGLHLSMIGSGLRAREVEVRRITFWGVFNLETICSVGVGRLSQLPRNAADIQKPSILDQAESQFWRPYEDTNISSARSADQPLRPMLLMNHLIKLSELASDMVNTFYAPQERFTTRRLAATYAQYQEWYRNLPDVFMLENGSLPHVLILHMYYYACVLHLFRPYIKLDLSGANIHPRDICTVCANEISGLMNALRAMYGLRRVCMAVPGLLLSASTIHLLNLPSEPAASHLSQGLRDLQTLSTNHQFAARCVNIIRSLATKWNIALPEGAASISAFRQPGQRSWSSPTSSNFWAATIPREASSGDPGSSNSATSNHEPPFPPPTSQQQRHGPVPTYYGDSTMRLDANQMQNPFWTPFPGQTMPVQHQDIVPSMSMGLSAMENPVTQWQAFGSRAGGPMMQHDSREQSTSGRIDESMNYAWQWQ</sequence>
<name>A0ACC3ND34_9PEZI</name>
<accession>A0ACC3ND34</accession>
<organism evidence="1 2">
    <name type="scientific">Vermiconidia calcicola</name>
    <dbReference type="NCBI Taxonomy" id="1690605"/>
    <lineage>
        <taxon>Eukaryota</taxon>
        <taxon>Fungi</taxon>
        <taxon>Dikarya</taxon>
        <taxon>Ascomycota</taxon>
        <taxon>Pezizomycotina</taxon>
        <taxon>Dothideomycetes</taxon>
        <taxon>Dothideomycetidae</taxon>
        <taxon>Mycosphaerellales</taxon>
        <taxon>Extremaceae</taxon>
        <taxon>Vermiconidia</taxon>
    </lineage>
</organism>
<protein>
    <submittedName>
        <fullName evidence="1">Uncharacterized protein</fullName>
    </submittedName>
</protein>
<dbReference type="Proteomes" id="UP001281147">
    <property type="component" value="Unassembled WGS sequence"/>
</dbReference>
<evidence type="ECO:0000313" key="2">
    <source>
        <dbReference type="Proteomes" id="UP001281147"/>
    </source>
</evidence>
<comment type="caution">
    <text evidence="1">The sequence shown here is derived from an EMBL/GenBank/DDBJ whole genome shotgun (WGS) entry which is preliminary data.</text>
</comment>
<proteinExistence type="predicted"/>
<keyword evidence="2" id="KW-1185">Reference proteome</keyword>
<gene>
    <name evidence="1" type="ORF">LTR37_007973</name>
</gene>
<reference evidence="1" key="1">
    <citation type="submission" date="2023-07" db="EMBL/GenBank/DDBJ databases">
        <title>Black Yeasts Isolated from many extreme environments.</title>
        <authorList>
            <person name="Coleine C."/>
            <person name="Stajich J.E."/>
            <person name="Selbmann L."/>
        </authorList>
    </citation>
    <scope>NUCLEOTIDE SEQUENCE</scope>
    <source>
        <strain evidence="1">CCFEE 5714</strain>
    </source>
</reference>
<dbReference type="EMBL" id="JAUTXU010000057">
    <property type="protein sequence ID" value="KAK3714171.1"/>
    <property type="molecule type" value="Genomic_DNA"/>
</dbReference>
<evidence type="ECO:0000313" key="1">
    <source>
        <dbReference type="EMBL" id="KAK3714171.1"/>
    </source>
</evidence>